<sequence length="168" mass="18886">MVEHAGTKFEDFYRAELRPLIWFAVRVGAARAETEDVAQEAMKAAWAGWARIENPRAYVRTAVLRVVRRTGYQVKRNQEAALRAAGPPGVGAESFEAEARRVLDLLRALPEAQREVMALTMDGYDPLAISQITGRKDSTVRSHLRHARRNLTRAIDEHHPEKEANDGS</sequence>
<dbReference type="InterPro" id="IPR039425">
    <property type="entry name" value="RNA_pol_sigma-70-like"/>
</dbReference>
<keyword evidence="4" id="KW-0238">DNA-binding</keyword>
<evidence type="ECO:0000259" key="6">
    <source>
        <dbReference type="Pfam" id="PF04542"/>
    </source>
</evidence>
<dbReference type="EMBL" id="CP006272">
    <property type="protein sequence ID" value="AGZ38567.1"/>
    <property type="molecule type" value="Genomic_DNA"/>
</dbReference>
<dbReference type="InterPro" id="IPR007627">
    <property type="entry name" value="RNA_pol_sigma70_r2"/>
</dbReference>
<evidence type="ECO:0000313" key="9">
    <source>
        <dbReference type="Proteomes" id="UP000017746"/>
    </source>
</evidence>
<protein>
    <submittedName>
        <fullName evidence="8">RNA polymerase sigma factor</fullName>
    </submittedName>
</protein>
<dbReference type="Pfam" id="PF04542">
    <property type="entry name" value="Sigma70_r2"/>
    <property type="match status" value="1"/>
</dbReference>
<organism evidence="8 9">
    <name type="scientific">Actinoplanes friuliensis DSM 7358</name>
    <dbReference type="NCBI Taxonomy" id="1246995"/>
    <lineage>
        <taxon>Bacteria</taxon>
        <taxon>Bacillati</taxon>
        <taxon>Actinomycetota</taxon>
        <taxon>Actinomycetes</taxon>
        <taxon>Micromonosporales</taxon>
        <taxon>Micromonosporaceae</taxon>
        <taxon>Actinoplanes</taxon>
    </lineage>
</organism>
<dbReference type="SUPFAM" id="SSF88946">
    <property type="entry name" value="Sigma2 domain of RNA polymerase sigma factors"/>
    <property type="match status" value="1"/>
</dbReference>
<comment type="similarity">
    <text evidence="1">Belongs to the sigma-70 factor family. ECF subfamily.</text>
</comment>
<evidence type="ECO:0000256" key="3">
    <source>
        <dbReference type="ARBA" id="ARBA00023082"/>
    </source>
</evidence>
<evidence type="ECO:0000256" key="1">
    <source>
        <dbReference type="ARBA" id="ARBA00010641"/>
    </source>
</evidence>
<proteinExistence type="inferred from homology"/>
<dbReference type="GO" id="GO:0003677">
    <property type="term" value="F:DNA binding"/>
    <property type="evidence" value="ECO:0007669"/>
    <property type="project" value="UniProtKB-KW"/>
</dbReference>
<keyword evidence="9" id="KW-1185">Reference proteome</keyword>
<dbReference type="Gene3D" id="1.10.1740.10">
    <property type="match status" value="1"/>
</dbReference>
<dbReference type="GO" id="GO:0016987">
    <property type="term" value="F:sigma factor activity"/>
    <property type="evidence" value="ECO:0007669"/>
    <property type="project" value="UniProtKB-KW"/>
</dbReference>
<name>U5VP44_9ACTN</name>
<evidence type="ECO:0000256" key="5">
    <source>
        <dbReference type="ARBA" id="ARBA00023163"/>
    </source>
</evidence>
<accession>U5VP44</accession>
<keyword evidence="3" id="KW-0731">Sigma factor</keyword>
<dbReference type="InterPro" id="IPR013249">
    <property type="entry name" value="RNA_pol_sigma70_r4_t2"/>
</dbReference>
<dbReference type="RefSeq" id="WP_023357510.1">
    <property type="nucleotide sequence ID" value="NC_022657.1"/>
</dbReference>
<dbReference type="STRING" id="1246995.AFR_01390"/>
<dbReference type="Proteomes" id="UP000017746">
    <property type="component" value="Chromosome"/>
</dbReference>
<keyword evidence="2" id="KW-0805">Transcription regulation</keyword>
<dbReference type="Pfam" id="PF08281">
    <property type="entry name" value="Sigma70_r4_2"/>
    <property type="match status" value="1"/>
</dbReference>
<gene>
    <name evidence="8" type="ORF">AFR_01390</name>
</gene>
<reference evidence="8 9" key="1">
    <citation type="journal article" date="2014" name="J. Biotechnol.">
        <title>Complete genome sequence of the actinobacterium Actinoplanes friuliensis HAG 010964, producer of the lipopeptide antibiotic friulimycin.</title>
        <authorList>
            <person name="Ruckert C."/>
            <person name="Szczepanowski R."/>
            <person name="Albersmeier A."/>
            <person name="Goesmann A."/>
            <person name="Fischer N."/>
            <person name="Steinkamper A."/>
            <person name="Puhler A."/>
            <person name="Biener R."/>
            <person name="Schwartz D."/>
            <person name="Kalinowski J."/>
        </authorList>
    </citation>
    <scope>NUCLEOTIDE SEQUENCE [LARGE SCALE GENOMIC DNA]</scope>
    <source>
        <strain evidence="8 9">DSM 7358</strain>
    </source>
</reference>
<evidence type="ECO:0000313" key="8">
    <source>
        <dbReference type="EMBL" id="AGZ38567.1"/>
    </source>
</evidence>
<evidence type="ECO:0000256" key="2">
    <source>
        <dbReference type="ARBA" id="ARBA00023015"/>
    </source>
</evidence>
<dbReference type="PANTHER" id="PTHR43133:SF8">
    <property type="entry name" value="RNA POLYMERASE SIGMA FACTOR HI_1459-RELATED"/>
    <property type="match status" value="1"/>
</dbReference>
<dbReference type="HOGENOM" id="CLU_047691_15_7_11"/>
<evidence type="ECO:0000256" key="4">
    <source>
        <dbReference type="ARBA" id="ARBA00023125"/>
    </source>
</evidence>
<dbReference type="InterPro" id="IPR036388">
    <property type="entry name" value="WH-like_DNA-bd_sf"/>
</dbReference>
<dbReference type="eggNOG" id="COG1595">
    <property type="taxonomic scope" value="Bacteria"/>
</dbReference>
<dbReference type="Gene3D" id="1.10.10.10">
    <property type="entry name" value="Winged helix-like DNA-binding domain superfamily/Winged helix DNA-binding domain"/>
    <property type="match status" value="1"/>
</dbReference>
<dbReference type="KEGG" id="afs:AFR_01390"/>
<dbReference type="SUPFAM" id="SSF88659">
    <property type="entry name" value="Sigma3 and sigma4 domains of RNA polymerase sigma factors"/>
    <property type="match status" value="1"/>
</dbReference>
<keyword evidence="5" id="KW-0804">Transcription</keyword>
<dbReference type="OrthoDB" id="3608473at2"/>
<dbReference type="InterPro" id="IPR013325">
    <property type="entry name" value="RNA_pol_sigma_r2"/>
</dbReference>
<dbReference type="PANTHER" id="PTHR43133">
    <property type="entry name" value="RNA POLYMERASE ECF-TYPE SIGMA FACTO"/>
    <property type="match status" value="1"/>
</dbReference>
<dbReference type="PATRIC" id="fig|1246995.3.peg.279"/>
<dbReference type="InterPro" id="IPR013324">
    <property type="entry name" value="RNA_pol_sigma_r3/r4-like"/>
</dbReference>
<feature type="domain" description="RNA polymerase sigma factor 70 region 4 type 2" evidence="7">
    <location>
        <begin position="100"/>
        <end position="151"/>
    </location>
</feature>
<evidence type="ECO:0000259" key="7">
    <source>
        <dbReference type="Pfam" id="PF08281"/>
    </source>
</evidence>
<dbReference type="GO" id="GO:0006352">
    <property type="term" value="P:DNA-templated transcription initiation"/>
    <property type="evidence" value="ECO:0007669"/>
    <property type="project" value="InterPro"/>
</dbReference>
<feature type="domain" description="RNA polymerase sigma-70 region 2" evidence="6">
    <location>
        <begin position="12"/>
        <end position="68"/>
    </location>
</feature>
<dbReference type="AlphaFoldDB" id="U5VP44"/>